<protein>
    <submittedName>
        <fullName evidence="1">3594_t:CDS:1</fullName>
    </submittedName>
</protein>
<reference evidence="1" key="1">
    <citation type="submission" date="2021-06" db="EMBL/GenBank/DDBJ databases">
        <authorList>
            <person name="Kallberg Y."/>
            <person name="Tangrot J."/>
            <person name="Rosling A."/>
        </authorList>
    </citation>
    <scope>NUCLEOTIDE SEQUENCE</scope>
    <source>
        <strain evidence="1">AU212A</strain>
    </source>
</reference>
<keyword evidence="2" id="KW-1185">Reference proteome</keyword>
<evidence type="ECO:0000313" key="2">
    <source>
        <dbReference type="Proteomes" id="UP000789860"/>
    </source>
</evidence>
<gene>
    <name evidence="1" type="ORF">SCALOS_LOCUS10407</name>
</gene>
<evidence type="ECO:0000313" key="1">
    <source>
        <dbReference type="EMBL" id="CAG8698541.1"/>
    </source>
</evidence>
<dbReference type="Proteomes" id="UP000789860">
    <property type="component" value="Unassembled WGS sequence"/>
</dbReference>
<comment type="caution">
    <text evidence="1">The sequence shown here is derived from an EMBL/GenBank/DDBJ whole genome shotgun (WGS) entry which is preliminary data.</text>
</comment>
<accession>A0ACA9P9Q6</accession>
<organism evidence="1 2">
    <name type="scientific">Scutellospora calospora</name>
    <dbReference type="NCBI Taxonomy" id="85575"/>
    <lineage>
        <taxon>Eukaryota</taxon>
        <taxon>Fungi</taxon>
        <taxon>Fungi incertae sedis</taxon>
        <taxon>Mucoromycota</taxon>
        <taxon>Glomeromycotina</taxon>
        <taxon>Glomeromycetes</taxon>
        <taxon>Diversisporales</taxon>
        <taxon>Gigasporaceae</taxon>
        <taxon>Scutellospora</taxon>
    </lineage>
</organism>
<name>A0ACA9P9Q6_9GLOM</name>
<feature type="non-terminal residue" evidence="1">
    <location>
        <position position="107"/>
    </location>
</feature>
<sequence length="107" mass="12330">VSNSPTHHDIYCQVANRNFEDYHSKMEHQMYTKYNIQECNYQVGDLVKIQIAKINCRPTFLASEVLPLEPREFSELNNSPTYKNISIVEAARLQSNAFASNKGCNCR</sequence>
<proteinExistence type="predicted"/>
<dbReference type="EMBL" id="CAJVPM010038572">
    <property type="protein sequence ID" value="CAG8698541.1"/>
    <property type="molecule type" value="Genomic_DNA"/>
</dbReference>
<feature type="non-terminal residue" evidence="1">
    <location>
        <position position="1"/>
    </location>
</feature>